<feature type="signal peptide" evidence="1">
    <location>
        <begin position="1"/>
        <end position="25"/>
    </location>
</feature>
<comment type="caution">
    <text evidence="2">The sequence shown here is derived from an EMBL/GenBank/DDBJ whole genome shotgun (WGS) entry which is preliminary data.</text>
</comment>
<dbReference type="EMBL" id="JRHH01000002">
    <property type="protein sequence ID" value="KGD68844.1"/>
    <property type="molecule type" value="Genomic_DNA"/>
</dbReference>
<reference evidence="2 3" key="1">
    <citation type="submission" date="2014-09" db="EMBL/GenBank/DDBJ databases">
        <title>Whole Genome Shotgun of Flavobacterium aquatile LMG 4008.</title>
        <authorList>
            <person name="Gale A.N."/>
            <person name="Pipes S.E."/>
            <person name="Newman J.D."/>
        </authorList>
    </citation>
    <scope>NUCLEOTIDE SEQUENCE [LARGE SCALE GENOMIC DNA]</scope>
    <source>
        <strain evidence="2 3">LMG 4008</strain>
    </source>
</reference>
<sequence>MNAKSLFLVASFFLFSVMYSQTSLKFNTVTALIGIPNIGLETNLSKKFTFQVDATASLWKSINNAPFKLFILIPEVRYYPKEATKGFFVGTHIGGASYEFQKWNYINTNYYQKGYSVLYGVTLGYQFEVSSKLNLEVFAGGGYNQGFYKGYILSTGERYDLAKDYNKSGELIPYRAGLMLVYKLK</sequence>
<keyword evidence="1" id="KW-0732">Signal</keyword>
<evidence type="ECO:0000313" key="2">
    <source>
        <dbReference type="EMBL" id="KGD68844.1"/>
    </source>
</evidence>
<dbReference type="Proteomes" id="UP000029554">
    <property type="component" value="Unassembled WGS sequence"/>
</dbReference>
<feature type="chain" id="PRO_5001918076" description="DUF3575 domain-containing protein" evidence="1">
    <location>
        <begin position="26"/>
        <end position="185"/>
    </location>
</feature>
<accession>A0A095SWU0</accession>
<dbReference type="RefSeq" id="WP_035125354.1">
    <property type="nucleotide sequence ID" value="NZ_JRHH01000002.1"/>
</dbReference>
<evidence type="ECO:0000256" key="1">
    <source>
        <dbReference type="SAM" id="SignalP"/>
    </source>
</evidence>
<protein>
    <recommendedName>
        <fullName evidence="4">DUF3575 domain-containing protein</fullName>
    </recommendedName>
</protein>
<evidence type="ECO:0000313" key="3">
    <source>
        <dbReference type="Proteomes" id="UP000029554"/>
    </source>
</evidence>
<gene>
    <name evidence="2" type="ORF">LG45_04145</name>
</gene>
<dbReference type="STRING" id="1453498.LG45_04145"/>
<keyword evidence="3" id="KW-1185">Reference proteome</keyword>
<name>A0A095SWU0_9FLAO</name>
<dbReference type="Pfam" id="PF12099">
    <property type="entry name" value="DUF3575"/>
    <property type="match status" value="1"/>
</dbReference>
<proteinExistence type="predicted"/>
<dbReference type="eggNOG" id="ENOG503262N">
    <property type="taxonomic scope" value="Bacteria"/>
</dbReference>
<dbReference type="AlphaFoldDB" id="A0A095SWU0"/>
<evidence type="ECO:0008006" key="4">
    <source>
        <dbReference type="Google" id="ProtNLM"/>
    </source>
</evidence>
<dbReference type="InterPro" id="IPR021958">
    <property type="entry name" value="DUF3575"/>
</dbReference>
<organism evidence="2 3">
    <name type="scientific">Flavobacterium aquatile LMG 4008 = ATCC 11947</name>
    <dbReference type="NCBI Taxonomy" id="1453498"/>
    <lineage>
        <taxon>Bacteria</taxon>
        <taxon>Pseudomonadati</taxon>
        <taxon>Bacteroidota</taxon>
        <taxon>Flavobacteriia</taxon>
        <taxon>Flavobacteriales</taxon>
        <taxon>Flavobacteriaceae</taxon>
        <taxon>Flavobacterium</taxon>
    </lineage>
</organism>
<dbReference type="OrthoDB" id="1001751at2"/>